<dbReference type="Gene3D" id="3.90.1410.10">
    <property type="entry name" value="set domain protein methyltransferase, domain 1"/>
    <property type="match status" value="2"/>
</dbReference>
<keyword evidence="6" id="KW-1185">Reference proteome</keyword>
<sequence length="338" mass="40056">MCKSYGLFAKEDIKKGDLVLHLNSKLFITHKNYMDSQLGLLYKDDPLLKNNASLQLALFFMLERETNNSIYDPYFVNEVSQLLKRVLMQYVYIYKLFERTNFYFFKNFTLDKFLYCIGIIMTRQNHVSTESYGDILALIPFYDMFNHQDGEISTEYINLSESSETYSNKDYSKDNQVYITYGNRSNQDLLIYSGFCSEKENFNDTFKFQLGLAKGDKLYNEKLNILNNMRVKNTGFFEISPHILHSNFQNAEIFKFLKVFFLDNIKDQNNEFSKEEQAKIMNFILNRCKLLLNVLKPLINSHDGDFKFLYSCYIRNMERKILTDVIDILEAEKERVVK</sequence>
<keyword evidence="1" id="KW-0489">Methyltransferase</keyword>
<reference evidence="5" key="1">
    <citation type="submission" date="2020-05" db="EMBL/GenBank/DDBJ databases">
        <title>Phylogenomic resolution of chytrid fungi.</title>
        <authorList>
            <person name="Stajich J.E."/>
            <person name="Amses K."/>
            <person name="Simmons R."/>
            <person name="Seto K."/>
            <person name="Myers J."/>
            <person name="Bonds A."/>
            <person name="Quandt C.A."/>
            <person name="Barry K."/>
            <person name="Liu P."/>
            <person name="Grigoriev I."/>
            <person name="Longcore J.E."/>
            <person name="James T.Y."/>
        </authorList>
    </citation>
    <scope>NUCLEOTIDE SEQUENCE</scope>
    <source>
        <strain evidence="5">JEL0476</strain>
    </source>
</reference>
<evidence type="ECO:0000256" key="3">
    <source>
        <dbReference type="ARBA" id="ARBA00022691"/>
    </source>
</evidence>
<dbReference type="SUPFAM" id="SSF81822">
    <property type="entry name" value="RuBisCo LSMT C-terminal, substrate-binding domain"/>
    <property type="match status" value="1"/>
</dbReference>
<dbReference type="PROSITE" id="PS50280">
    <property type="entry name" value="SET"/>
    <property type="match status" value="1"/>
</dbReference>
<dbReference type="EMBL" id="JADGJW010000028">
    <property type="protein sequence ID" value="KAJ3226803.1"/>
    <property type="molecule type" value="Genomic_DNA"/>
</dbReference>
<dbReference type="InterPro" id="IPR001214">
    <property type="entry name" value="SET_dom"/>
</dbReference>
<dbReference type="GO" id="GO:0032259">
    <property type="term" value="P:methylation"/>
    <property type="evidence" value="ECO:0007669"/>
    <property type="project" value="UniProtKB-KW"/>
</dbReference>
<feature type="domain" description="SET" evidence="4">
    <location>
        <begin position="1"/>
        <end position="182"/>
    </location>
</feature>
<evidence type="ECO:0000256" key="1">
    <source>
        <dbReference type="ARBA" id="ARBA00022603"/>
    </source>
</evidence>
<evidence type="ECO:0000313" key="6">
    <source>
        <dbReference type="Proteomes" id="UP001211065"/>
    </source>
</evidence>
<dbReference type="PANTHER" id="PTHR13271">
    <property type="entry name" value="UNCHARACTERIZED PUTATIVE METHYLTRANSFERASE"/>
    <property type="match status" value="1"/>
</dbReference>
<comment type="caution">
    <text evidence="5">The sequence shown here is derived from an EMBL/GenBank/DDBJ whole genome shotgun (WGS) entry which is preliminary data.</text>
</comment>
<dbReference type="SUPFAM" id="SSF82199">
    <property type="entry name" value="SET domain"/>
    <property type="match status" value="1"/>
</dbReference>
<evidence type="ECO:0000313" key="5">
    <source>
        <dbReference type="EMBL" id="KAJ3226803.1"/>
    </source>
</evidence>
<evidence type="ECO:0000256" key="2">
    <source>
        <dbReference type="ARBA" id="ARBA00022679"/>
    </source>
</evidence>
<dbReference type="PANTHER" id="PTHR13271:SF47">
    <property type="entry name" value="ACTIN-HISTIDINE N-METHYLTRANSFERASE"/>
    <property type="match status" value="1"/>
</dbReference>
<keyword evidence="3" id="KW-0949">S-adenosyl-L-methionine</keyword>
<dbReference type="Proteomes" id="UP001211065">
    <property type="component" value="Unassembled WGS sequence"/>
</dbReference>
<name>A0AAD5UAV8_9FUNG</name>
<gene>
    <name evidence="5" type="primary">SETD3</name>
    <name evidence="5" type="ORF">HK099_004072</name>
</gene>
<accession>A0AAD5UAV8</accession>
<keyword evidence="2" id="KW-0808">Transferase</keyword>
<dbReference type="InterPro" id="IPR046341">
    <property type="entry name" value="SET_dom_sf"/>
</dbReference>
<dbReference type="InterPro" id="IPR036464">
    <property type="entry name" value="Rubisco_LSMT_subst-bd_sf"/>
</dbReference>
<protein>
    <submittedName>
        <fullName evidence="5">Histone-lysine N-methyltransferase setd3</fullName>
    </submittedName>
</protein>
<dbReference type="GO" id="GO:0016279">
    <property type="term" value="F:protein-lysine N-methyltransferase activity"/>
    <property type="evidence" value="ECO:0007669"/>
    <property type="project" value="TreeGrafter"/>
</dbReference>
<dbReference type="InterPro" id="IPR050600">
    <property type="entry name" value="SETD3_SETD6_MTase"/>
</dbReference>
<dbReference type="AlphaFoldDB" id="A0AAD5UAV8"/>
<evidence type="ECO:0000259" key="4">
    <source>
        <dbReference type="PROSITE" id="PS50280"/>
    </source>
</evidence>
<dbReference type="Gene3D" id="3.90.1420.10">
    <property type="entry name" value="Rubisco LSMT, substrate-binding domain"/>
    <property type="match status" value="1"/>
</dbReference>
<dbReference type="Pfam" id="PF00856">
    <property type="entry name" value="SET"/>
    <property type="match status" value="1"/>
</dbReference>
<organism evidence="5 6">
    <name type="scientific">Clydaea vesicula</name>
    <dbReference type="NCBI Taxonomy" id="447962"/>
    <lineage>
        <taxon>Eukaryota</taxon>
        <taxon>Fungi</taxon>
        <taxon>Fungi incertae sedis</taxon>
        <taxon>Chytridiomycota</taxon>
        <taxon>Chytridiomycota incertae sedis</taxon>
        <taxon>Chytridiomycetes</taxon>
        <taxon>Lobulomycetales</taxon>
        <taxon>Lobulomycetaceae</taxon>
        <taxon>Clydaea</taxon>
    </lineage>
</organism>
<proteinExistence type="predicted"/>